<evidence type="ECO:0000313" key="5">
    <source>
        <dbReference type="Proteomes" id="UP001053296"/>
    </source>
</evidence>
<dbReference type="InterPro" id="IPR014729">
    <property type="entry name" value="Rossmann-like_a/b/a_fold"/>
</dbReference>
<dbReference type="InterPro" id="IPR004821">
    <property type="entry name" value="Cyt_trans-like"/>
</dbReference>
<gene>
    <name evidence="4" type="ORF">PSDVSF_34110</name>
</gene>
<dbReference type="EMBL" id="AP024485">
    <property type="protein sequence ID" value="BCS90169.1"/>
    <property type="molecule type" value="Genomic_DNA"/>
</dbReference>
<evidence type="ECO:0000256" key="2">
    <source>
        <dbReference type="ARBA" id="ARBA00022695"/>
    </source>
</evidence>
<evidence type="ECO:0000256" key="1">
    <source>
        <dbReference type="ARBA" id="ARBA00022679"/>
    </source>
</evidence>
<dbReference type="PANTHER" id="PTHR21342">
    <property type="entry name" value="PHOSPHOPANTETHEINE ADENYLYLTRANSFERASE"/>
    <property type="match status" value="1"/>
</dbReference>
<dbReference type="Pfam" id="PF01467">
    <property type="entry name" value="CTP_transf_like"/>
    <property type="match status" value="1"/>
</dbReference>
<organism evidence="4 5">
    <name type="scientific">Pseudodesulfovibrio sediminis</name>
    <dbReference type="NCBI Taxonomy" id="2810563"/>
    <lineage>
        <taxon>Bacteria</taxon>
        <taxon>Pseudomonadati</taxon>
        <taxon>Thermodesulfobacteriota</taxon>
        <taxon>Desulfovibrionia</taxon>
        <taxon>Desulfovibrionales</taxon>
        <taxon>Desulfovibrionaceae</taxon>
    </lineage>
</organism>
<protein>
    <recommendedName>
        <fullName evidence="3">Cytidyltransferase-like domain-containing protein</fullName>
    </recommendedName>
</protein>
<dbReference type="Proteomes" id="UP001053296">
    <property type="component" value="Chromosome"/>
</dbReference>
<keyword evidence="2" id="KW-0548">Nucleotidyltransferase</keyword>
<dbReference type="Gene3D" id="3.40.50.620">
    <property type="entry name" value="HUPs"/>
    <property type="match status" value="1"/>
</dbReference>
<name>A0ABM7P9S4_9BACT</name>
<sequence length="188" mass="21429">MLHPLGFIHGRFQVLHNDHMKYLLAGKKLCEHLIVGITNPDTDLTAHEPVNPDRSSLANNPLTYMERKRMIEAALVETGIPRKDFSVVPFPICKPDMILQAAPEDAVYYLTIYDEWGREKKQRLESLGLTTHVMWERQQKDKGISGTDVRQSILENGPWQTLVPPAVAQIVEELDLQKRFREVSDSGS</sequence>
<reference evidence="4" key="1">
    <citation type="journal article" date="2022" name="Arch. Microbiol.">
        <title>Pseudodesulfovibrio sediminis sp. nov., a mesophilic and neutrophilic sulfate-reducing bacterium isolated from sediment of a brackish lake.</title>
        <authorList>
            <person name="Takahashi A."/>
            <person name="Kojima H."/>
            <person name="Watanabe M."/>
            <person name="Fukui M."/>
        </authorList>
    </citation>
    <scope>NUCLEOTIDE SEQUENCE</scope>
    <source>
        <strain evidence="4">SF6</strain>
    </source>
</reference>
<proteinExistence type="predicted"/>
<accession>A0ABM7P9S4</accession>
<keyword evidence="1" id="KW-0808">Transferase</keyword>
<evidence type="ECO:0000259" key="3">
    <source>
        <dbReference type="Pfam" id="PF01467"/>
    </source>
</evidence>
<evidence type="ECO:0000313" key="4">
    <source>
        <dbReference type="EMBL" id="BCS90169.1"/>
    </source>
</evidence>
<keyword evidence="5" id="KW-1185">Reference proteome</keyword>
<dbReference type="PANTHER" id="PTHR21342:SF0">
    <property type="entry name" value="BIFUNCTIONAL NMN ADENYLYLTRANSFERASE_NUDIX HYDROLASE"/>
    <property type="match status" value="1"/>
</dbReference>
<dbReference type="SUPFAM" id="SSF52374">
    <property type="entry name" value="Nucleotidylyl transferase"/>
    <property type="match status" value="1"/>
</dbReference>
<feature type="domain" description="Cytidyltransferase-like" evidence="3">
    <location>
        <begin position="8"/>
        <end position="151"/>
    </location>
</feature>
<dbReference type="RefSeq" id="WP_229592104.1">
    <property type="nucleotide sequence ID" value="NZ_AP024485.1"/>
</dbReference>